<reference evidence="1 2" key="1">
    <citation type="submission" date="2019-08" db="EMBL/GenBank/DDBJ databases">
        <title>Bradyrhizobium hipponensis sp. nov., a rhizobium isolated from a Lupinus angustifolius root nodule in Tunisia.</title>
        <authorList>
            <person name="Off K."/>
            <person name="Rejili M."/>
            <person name="Mars M."/>
            <person name="Brachmann A."/>
            <person name="Marin M."/>
        </authorList>
    </citation>
    <scope>NUCLEOTIDE SEQUENCE [LARGE SCALE GENOMIC DNA]</scope>
    <source>
        <strain evidence="1 2">CTAW71</strain>
    </source>
</reference>
<dbReference type="RefSeq" id="WP_148774655.1">
    <property type="nucleotide sequence ID" value="NZ_VSSS01000036.1"/>
</dbReference>
<evidence type="ECO:0000313" key="2">
    <source>
        <dbReference type="Proteomes" id="UP000324758"/>
    </source>
</evidence>
<keyword evidence="2" id="KW-1185">Reference proteome</keyword>
<protein>
    <submittedName>
        <fullName evidence="1">Uncharacterized protein</fullName>
    </submittedName>
</protein>
<sequence length="418" mass="45210">MEEKGGSVLAIKAFEDICWVKTGVITIATIERALRMVSLDRRSLLLKIRNLAALSIVGSSGVLAISTQAQAWFQAALGALSVISSFVQRPSGLAAMMSAINEKLDVIVEQAAQIELALADIALAIADLKEKLPEMLENAFTADKVGRLRSAMHNWFDEQIDSRAAVDALDPTRRGMVTITLSTIDSIVYDLAISKEGAVPRAAIAAPLALGVHMNILSLAEPNKIGAALARHIKWHECILSPDVKNSVAYQLSDLKAKRELVLDKIAKSRLATESGFDRKKWTSDGTGEVCAGSVGPWSTSSPDMPVGIVFYAWRFVQLTSSGYPIIALQKSFSSRTPPWDSNKASLVCMSRPGAVESHPVIVAINQEMEPLLGSPTSPEGLLPQLNNLSGRIAFLEQIVGIVEATRREALRMKEEFP</sequence>
<gene>
    <name evidence="1" type="ORF">FXB40_23900</name>
</gene>
<proteinExistence type="predicted"/>
<dbReference type="EMBL" id="VSSS01000036">
    <property type="protein sequence ID" value="TYL92737.1"/>
    <property type="molecule type" value="Genomic_DNA"/>
</dbReference>
<evidence type="ECO:0000313" key="1">
    <source>
        <dbReference type="EMBL" id="TYL92737.1"/>
    </source>
</evidence>
<accession>A0A5D3KE88</accession>
<comment type="caution">
    <text evidence="1">The sequence shown here is derived from an EMBL/GenBank/DDBJ whole genome shotgun (WGS) entry which is preliminary data.</text>
</comment>
<dbReference type="AlphaFoldDB" id="A0A5D3KE88"/>
<dbReference type="Proteomes" id="UP000324758">
    <property type="component" value="Unassembled WGS sequence"/>
</dbReference>
<name>A0A5D3KE88_9BRAD</name>
<organism evidence="1 2">
    <name type="scientific">Bradyrhizobium rifense</name>
    <dbReference type="NCBI Taxonomy" id="515499"/>
    <lineage>
        <taxon>Bacteria</taxon>
        <taxon>Pseudomonadati</taxon>
        <taxon>Pseudomonadota</taxon>
        <taxon>Alphaproteobacteria</taxon>
        <taxon>Hyphomicrobiales</taxon>
        <taxon>Nitrobacteraceae</taxon>
        <taxon>Bradyrhizobium</taxon>
    </lineage>
</organism>